<keyword evidence="3 6" id="KW-0812">Transmembrane</keyword>
<dbReference type="GO" id="GO:0005886">
    <property type="term" value="C:plasma membrane"/>
    <property type="evidence" value="ECO:0007669"/>
    <property type="project" value="UniProtKB-SubCell"/>
</dbReference>
<name>A0A2V4DQ94_9GAMM</name>
<comment type="subcellular location">
    <subcellularLocation>
        <location evidence="1">Cell membrane</location>
        <topology evidence="1">Multi-pass membrane protein</topology>
    </subcellularLocation>
</comment>
<keyword evidence="5 6" id="KW-0472">Membrane</keyword>
<feature type="transmembrane region" description="Helical" evidence="6">
    <location>
        <begin position="75"/>
        <end position="92"/>
    </location>
</feature>
<evidence type="ECO:0000256" key="3">
    <source>
        <dbReference type="ARBA" id="ARBA00022692"/>
    </source>
</evidence>
<gene>
    <name evidence="8" type="ORF">DKK78_00870</name>
</gene>
<dbReference type="InterPro" id="IPR051258">
    <property type="entry name" value="Diverse_Substrate_Transporter"/>
</dbReference>
<dbReference type="EMBL" id="QGLO01000003">
    <property type="protein sequence ID" value="PXY92661.1"/>
    <property type="molecule type" value="Genomic_DNA"/>
</dbReference>
<dbReference type="AlphaFoldDB" id="A0A2V4DQ94"/>
<keyword evidence="9" id="KW-1185">Reference proteome</keyword>
<dbReference type="InterPro" id="IPR037185">
    <property type="entry name" value="EmrE-like"/>
</dbReference>
<protein>
    <submittedName>
        <fullName evidence="8">EamA family transporter</fullName>
    </submittedName>
</protein>
<evidence type="ECO:0000256" key="4">
    <source>
        <dbReference type="ARBA" id="ARBA00022989"/>
    </source>
</evidence>
<comment type="caution">
    <text evidence="8">The sequence shown here is derived from an EMBL/GenBank/DDBJ whole genome shotgun (WGS) entry which is preliminary data.</text>
</comment>
<dbReference type="Proteomes" id="UP000247673">
    <property type="component" value="Unassembled WGS sequence"/>
</dbReference>
<dbReference type="Gene3D" id="1.10.3730.20">
    <property type="match status" value="1"/>
</dbReference>
<dbReference type="PANTHER" id="PTHR42920:SF5">
    <property type="entry name" value="EAMA DOMAIN-CONTAINING PROTEIN"/>
    <property type="match status" value="1"/>
</dbReference>
<feature type="transmembrane region" description="Helical" evidence="6">
    <location>
        <begin position="190"/>
        <end position="209"/>
    </location>
</feature>
<evidence type="ECO:0000259" key="7">
    <source>
        <dbReference type="Pfam" id="PF00892"/>
    </source>
</evidence>
<evidence type="ECO:0000256" key="1">
    <source>
        <dbReference type="ARBA" id="ARBA00004651"/>
    </source>
</evidence>
<dbReference type="OrthoDB" id="8370318at2"/>
<evidence type="ECO:0000313" key="8">
    <source>
        <dbReference type="EMBL" id="PXY92661.1"/>
    </source>
</evidence>
<feature type="transmembrane region" description="Helical" evidence="6">
    <location>
        <begin position="46"/>
        <end position="69"/>
    </location>
</feature>
<dbReference type="InterPro" id="IPR000620">
    <property type="entry name" value="EamA_dom"/>
</dbReference>
<feature type="transmembrane region" description="Helical" evidence="6">
    <location>
        <begin position="6"/>
        <end position="39"/>
    </location>
</feature>
<dbReference type="RefSeq" id="WP_110446970.1">
    <property type="nucleotide sequence ID" value="NZ_CP132381.1"/>
</dbReference>
<feature type="domain" description="EamA" evidence="7">
    <location>
        <begin position="76"/>
        <end position="204"/>
    </location>
</feature>
<organism evidence="8 9">
    <name type="scientific">Gilliamella apis</name>
    <dbReference type="NCBI Taxonomy" id="1970738"/>
    <lineage>
        <taxon>Bacteria</taxon>
        <taxon>Pseudomonadati</taxon>
        <taxon>Pseudomonadota</taxon>
        <taxon>Gammaproteobacteria</taxon>
        <taxon>Orbales</taxon>
        <taxon>Orbaceae</taxon>
        <taxon>Gilliamella</taxon>
    </lineage>
</organism>
<evidence type="ECO:0000256" key="5">
    <source>
        <dbReference type="ARBA" id="ARBA00023136"/>
    </source>
</evidence>
<evidence type="ECO:0000256" key="2">
    <source>
        <dbReference type="ARBA" id="ARBA00022475"/>
    </source>
</evidence>
<feature type="transmembrane region" description="Helical" evidence="6">
    <location>
        <begin position="164"/>
        <end position="184"/>
    </location>
</feature>
<reference evidence="8 9" key="1">
    <citation type="submission" date="2018-05" db="EMBL/GenBank/DDBJ databases">
        <title>Reference genomes for bee gut microbiota database.</title>
        <authorList>
            <person name="Ellegaard K.M."/>
        </authorList>
    </citation>
    <scope>NUCLEOTIDE SEQUENCE [LARGE SCALE GENOMIC DNA]</scope>
    <source>
        <strain evidence="8 9">ESL0172</strain>
    </source>
</reference>
<keyword evidence="2" id="KW-1003">Cell membrane</keyword>
<accession>A0A2V4DQ94</accession>
<dbReference type="PANTHER" id="PTHR42920">
    <property type="entry name" value="OS03G0707200 PROTEIN-RELATED"/>
    <property type="match status" value="1"/>
</dbReference>
<proteinExistence type="predicted"/>
<sequence>MQSTNVILWILAISIGGQLGEGSFIMSLSVLMAPIVGWFFFRERRLVIFWLSLPIAIVGLAFLSLSNGWHLNVNQLWFLISALAQAIFFVFNSRLVQKIAILPLICVQMLCTGTASLIISVFTESWPSSISLITLMWLIVSIVIATILRFALQFVGQKYVPVSNAAIIMILEPVFTTLAGVIVYLEPMPWTKWVGCFLILISLLSYRGYNFIGKK</sequence>
<dbReference type="SUPFAM" id="SSF103481">
    <property type="entry name" value="Multidrug resistance efflux transporter EmrE"/>
    <property type="match status" value="2"/>
</dbReference>
<dbReference type="Pfam" id="PF00892">
    <property type="entry name" value="EamA"/>
    <property type="match status" value="1"/>
</dbReference>
<evidence type="ECO:0000313" key="9">
    <source>
        <dbReference type="Proteomes" id="UP000247673"/>
    </source>
</evidence>
<feature type="transmembrane region" description="Helical" evidence="6">
    <location>
        <begin position="99"/>
        <end position="123"/>
    </location>
</feature>
<evidence type="ECO:0000256" key="6">
    <source>
        <dbReference type="SAM" id="Phobius"/>
    </source>
</evidence>
<keyword evidence="4 6" id="KW-1133">Transmembrane helix</keyword>
<feature type="transmembrane region" description="Helical" evidence="6">
    <location>
        <begin position="129"/>
        <end position="152"/>
    </location>
</feature>